<reference evidence="3 4" key="1">
    <citation type="submission" date="2020-08" db="EMBL/GenBank/DDBJ databases">
        <title>Novel species isolated from subtropical streams in China.</title>
        <authorList>
            <person name="Lu H."/>
        </authorList>
    </citation>
    <scope>NUCLEOTIDE SEQUENCE [LARGE SCALE GENOMIC DNA]</scope>
    <source>
        <strain evidence="3 4">KACC 16656</strain>
    </source>
</reference>
<evidence type="ECO:0000256" key="1">
    <source>
        <dbReference type="SAM" id="MobiDB-lite"/>
    </source>
</evidence>
<keyword evidence="2" id="KW-1133">Transmembrane helix</keyword>
<keyword evidence="2" id="KW-0472">Membrane</keyword>
<organism evidence="3 4">
    <name type="scientific">Undibacterium seohonense</name>
    <dbReference type="NCBI Taxonomy" id="1344950"/>
    <lineage>
        <taxon>Bacteria</taxon>
        <taxon>Pseudomonadati</taxon>
        <taxon>Pseudomonadota</taxon>
        <taxon>Betaproteobacteria</taxon>
        <taxon>Burkholderiales</taxon>
        <taxon>Oxalobacteraceae</taxon>
        <taxon>Undibacterium</taxon>
    </lineage>
</organism>
<evidence type="ECO:0008006" key="5">
    <source>
        <dbReference type="Google" id="ProtNLM"/>
    </source>
</evidence>
<feature type="region of interest" description="Disordered" evidence="1">
    <location>
        <begin position="659"/>
        <end position="688"/>
    </location>
</feature>
<accession>A0ABR6X4W2</accession>
<feature type="transmembrane region" description="Helical" evidence="2">
    <location>
        <begin position="22"/>
        <end position="55"/>
    </location>
</feature>
<comment type="caution">
    <text evidence="3">The sequence shown here is derived from an EMBL/GenBank/DDBJ whole genome shotgun (WGS) entry which is preliminary data.</text>
</comment>
<keyword evidence="4" id="KW-1185">Reference proteome</keyword>
<feature type="transmembrane region" description="Helical" evidence="2">
    <location>
        <begin position="123"/>
        <end position="142"/>
    </location>
</feature>
<protein>
    <recommendedName>
        <fullName evidence="5">DUF4175 domain-containing protein</fullName>
    </recommendedName>
</protein>
<dbReference type="RefSeq" id="WP_186923051.1">
    <property type="nucleotide sequence ID" value="NZ_JACOFW010000011.1"/>
</dbReference>
<sequence length="688" mass="77179">MSVVLDQLPSQLYWQILRRRSMVYVAFVAPWIILASPIGIAVASALLVVEALFLWRQTKRHYVTWLDAQFPELEDSTRLLSEPDKQTALASLQRARLATRLSHLITPTSLRQLASTVLAWQRVYLALSWALAALVFAFQPAVTVPAKIAMPLPAPQHGLSALQMHVSPPAYTQIAAFQSEAKAMQVPEHSQIRWCILQPLQPQELQTQSQAQSIRLSNGQELNFVQTGSQVCAEWQASETVFWTWSADVKQERFTVTVQLDQEPEISLKEPLELLQVLATNANSVAMQVQVRDDYQVTNASLHLTLARGSGENIRFSDKEVPLPQGADKRRRDWQKRWSLSELGMEPGDELYFFVRATDNAANNPHVVRSPTYTIRLPAPDAVEDELSVLPVLAKPESLRSQRQIIIDTEQLVADIAANPKLSPSLIRNRSEVIANDQAALRRRYGRFLGEESSLFGDEHADDDHANEKPGTDWAAQYGHAHDQEENATLFDEATKKILRRALVAMWDAEKSLRAITPKAALPAENKALEAIKQLQQADRIYLHKAAFTPPAIKEEKRLSGDVLEVRSQLRNQAEWEDPVTTSLKELLQALGTGAALPALWMPEARAFIAQQLPVDSQRLQAQAAVQDVADGCQPCRAVLAAWLRQGIQADTMRLQARPVFTPKKPSQFEQRWESSRPTNLPSKREAQ</sequence>
<keyword evidence="2" id="KW-0812">Transmembrane</keyword>
<dbReference type="EMBL" id="JACOFW010000011">
    <property type="protein sequence ID" value="MBC3807979.1"/>
    <property type="molecule type" value="Genomic_DNA"/>
</dbReference>
<name>A0ABR6X4W2_9BURK</name>
<proteinExistence type="predicted"/>
<evidence type="ECO:0000313" key="3">
    <source>
        <dbReference type="EMBL" id="MBC3807979.1"/>
    </source>
</evidence>
<gene>
    <name evidence="3" type="ORF">H8K52_11540</name>
</gene>
<evidence type="ECO:0000313" key="4">
    <source>
        <dbReference type="Proteomes" id="UP000648257"/>
    </source>
</evidence>
<dbReference type="Proteomes" id="UP000648257">
    <property type="component" value="Unassembled WGS sequence"/>
</dbReference>
<evidence type="ECO:0000256" key="2">
    <source>
        <dbReference type="SAM" id="Phobius"/>
    </source>
</evidence>